<dbReference type="RefSeq" id="WP_144853672.1">
    <property type="nucleotide sequence ID" value="NZ_VNJI01000052.1"/>
</dbReference>
<dbReference type="GO" id="GO:0016787">
    <property type="term" value="F:hydrolase activity"/>
    <property type="evidence" value="ECO:0007669"/>
    <property type="project" value="UniProtKB-KW"/>
</dbReference>
<dbReference type="SUPFAM" id="SSF50199">
    <property type="entry name" value="Staphylococcal nuclease"/>
    <property type="match status" value="1"/>
</dbReference>
<dbReference type="PANTHER" id="PTHR12302">
    <property type="entry name" value="EBNA2 BINDING PROTEIN P100"/>
    <property type="match status" value="1"/>
</dbReference>
<name>A0A559K344_9BACL</name>
<evidence type="ECO:0000256" key="3">
    <source>
        <dbReference type="ARBA" id="ARBA00022801"/>
    </source>
</evidence>
<keyword evidence="1" id="KW-0540">Nuclease</keyword>
<evidence type="ECO:0000259" key="4">
    <source>
        <dbReference type="PROSITE" id="PS50830"/>
    </source>
</evidence>
<dbReference type="EMBL" id="VNJI01000052">
    <property type="protein sequence ID" value="TVY06573.1"/>
    <property type="molecule type" value="Genomic_DNA"/>
</dbReference>
<dbReference type="InterPro" id="IPR016071">
    <property type="entry name" value="Staphylococal_nuclease_OB-fold"/>
</dbReference>
<gene>
    <name evidence="5" type="ORF">FPZ49_28670</name>
</gene>
<dbReference type="InterPro" id="IPR035437">
    <property type="entry name" value="SNase_OB-fold_sf"/>
</dbReference>
<dbReference type="PANTHER" id="PTHR12302:SF3">
    <property type="entry name" value="SERINE_THREONINE-PROTEIN KINASE 31"/>
    <property type="match status" value="1"/>
</dbReference>
<dbReference type="PROSITE" id="PS50830">
    <property type="entry name" value="TNASE_3"/>
    <property type="match status" value="1"/>
</dbReference>
<evidence type="ECO:0000256" key="1">
    <source>
        <dbReference type="ARBA" id="ARBA00022722"/>
    </source>
</evidence>
<evidence type="ECO:0000256" key="2">
    <source>
        <dbReference type="ARBA" id="ARBA00022759"/>
    </source>
</evidence>
<evidence type="ECO:0000313" key="6">
    <source>
        <dbReference type="Proteomes" id="UP000317036"/>
    </source>
</evidence>
<accession>A0A559K344</accession>
<keyword evidence="3" id="KW-0378">Hydrolase</keyword>
<dbReference type="OrthoDB" id="4376109at2"/>
<dbReference type="Gene3D" id="2.40.50.90">
    <property type="match status" value="1"/>
</dbReference>
<feature type="domain" description="TNase-like" evidence="4">
    <location>
        <begin position="191"/>
        <end position="322"/>
    </location>
</feature>
<keyword evidence="2" id="KW-0255">Endonuclease</keyword>
<dbReference type="AlphaFoldDB" id="A0A559K344"/>
<dbReference type="GO" id="GO:0004519">
    <property type="term" value="F:endonuclease activity"/>
    <property type="evidence" value="ECO:0007669"/>
    <property type="project" value="UniProtKB-KW"/>
</dbReference>
<dbReference type="Proteomes" id="UP000317036">
    <property type="component" value="Unassembled WGS sequence"/>
</dbReference>
<dbReference type="Pfam" id="PF07833">
    <property type="entry name" value="Cu_amine_oxidN1"/>
    <property type="match status" value="1"/>
</dbReference>
<proteinExistence type="predicted"/>
<dbReference type="Gene3D" id="3.30.457.10">
    <property type="entry name" value="Copper amine oxidase-like, N-terminal domain"/>
    <property type="match status" value="1"/>
</dbReference>
<organism evidence="5 6">
    <name type="scientific">Paenibacillus cremeus</name>
    <dbReference type="NCBI Taxonomy" id="2163881"/>
    <lineage>
        <taxon>Bacteria</taxon>
        <taxon>Bacillati</taxon>
        <taxon>Bacillota</taxon>
        <taxon>Bacilli</taxon>
        <taxon>Bacillales</taxon>
        <taxon>Paenibacillaceae</taxon>
        <taxon>Paenibacillus</taxon>
    </lineage>
</organism>
<keyword evidence="6" id="KW-1185">Reference proteome</keyword>
<dbReference type="SUPFAM" id="SSF55383">
    <property type="entry name" value="Copper amine oxidase, domain N"/>
    <property type="match status" value="1"/>
</dbReference>
<dbReference type="InterPro" id="IPR012854">
    <property type="entry name" value="Cu_amine_oxidase-like_N"/>
</dbReference>
<sequence length="530" mass="57293">MKRIATLAAGITIVAASYTIYIPPEGAGQTAEQPVILAKSKSAAQVAAGISSSDASRGVAVSTKLEAQENVLEKVDTPIYLDGKRVNLSKPSVIKNGSTLVPLRSVFEPMGITVKWDADNATVLAEKAGTHLTMKPGENTAKLNDKNVSLQAAGQINDESMYVPLRFVGESFNALIGYDNLTRTISISTKPYLKGKVTYLADGDTMDVLFQNGDTRRIRLIGVNTPESTKAAGIEPGGKAASAYSKSRLLGQNVFVTRDKTDDPYGRMLAYIHLESGEFYNATLASEGYARVMTIEPNTTWRTYFEDLQRAAQKEKRRLWSPDMYANLEPEVAGSMVKELAEAGIVKTSSQLAAPMTEGEFSKLLLLTLFPQARLLMTGYKVYEISKDENTQQIIQALKNKESSTELFNNEQLHSLILLSLGLEEGSLAAKTLDNLGLIPSLDRPVTVGEAAGIVQDVKSFLPSIQELKQKAKTIKPDIKEGIDGAVGELSDLNLADKSKDAGGWIKDTASGLLKKAPANGEGKQGEERK</sequence>
<dbReference type="SMART" id="SM00318">
    <property type="entry name" value="SNc"/>
    <property type="match status" value="1"/>
</dbReference>
<protein>
    <recommendedName>
        <fullName evidence="4">TNase-like domain-containing protein</fullName>
    </recommendedName>
</protein>
<evidence type="ECO:0000313" key="5">
    <source>
        <dbReference type="EMBL" id="TVY06573.1"/>
    </source>
</evidence>
<comment type="caution">
    <text evidence="5">The sequence shown here is derived from an EMBL/GenBank/DDBJ whole genome shotgun (WGS) entry which is preliminary data.</text>
</comment>
<dbReference type="Pfam" id="PF00565">
    <property type="entry name" value="SNase"/>
    <property type="match status" value="1"/>
</dbReference>
<reference evidence="5 6" key="1">
    <citation type="submission" date="2019-07" db="EMBL/GenBank/DDBJ databases">
        <authorList>
            <person name="Kim J."/>
        </authorList>
    </citation>
    <scope>NUCLEOTIDE SEQUENCE [LARGE SCALE GENOMIC DNA]</scope>
    <source>
        <strain evidence="5 6">JC52</strain>
    </source>
</reference>
<dbReference type="InterPro" id="IPR036582">
    <property type="entry name" value="Mao_N_sf"/>
</dbReference>